<evidence type="ECO:0000313" key="2">
    <source>
        <dbReference type="Proteomes" id="UP000183567"/>
    </source>
</evidence>
<name>A0A1J8PHW8_9AGAM</name>
<gene>
    <name evidence="1" type="ORF">AZE42_11374</name>
</gene>
<evidence type="ECO:0000313" key="1">
    <source>
        <dbReference type="EMBL" id="OJA08191.1"/>
    </source>
</evidence>
<organism evidence="1 2">
    <name type="scientific">Rhizopogon vesiculosus</name>
    <dbReference type="NCBI Taxonomy" id="180088"/>
    <lineage>
        <taxon>Eukaryota</taxon>
        <taxon>Fungi</taxon>
        <taxon>Dikarya</taxon>
        <taxon>Basidiomycota</taxon>
        <taxon>Agaricomycotina</taxon>
        <taxon>Agaricomycetes</taxon>
        <taxon>Agaricomycetidae</taxon>
        <taxon>Boletales</taxon>
        <taxon>Suillineae</taxon>
        <taxon>Rhizopogonaceae</taxon>
        <taxon>Rhizopogon</taxon>
    </lineage>
</organism>
<sequence>MSTPCLKLKQLKC</sequence>
<protein>
    <submittedName>
        <fullName evidence="1">Uncharacterized protein</fullName>
    </submittedName>
</protein>
<dbReference type="Proteomes" id="UP000183567">
    <property type="component" value="Unassembled WGS sequence"/>
</dbReference>
<comment type="caution">
    <text evidence="1">The sequence shown here is derived from an EMBL/GenBank/DDBJ whole genome shotgun (WGS) entry which is preliminary data.</text>
</comment>
<accession>A0A1J8PHW8</accession>
<reference evidence="1 2" key="1">
    <citation type="submission" date="2016-03" db="EMBL/GenBank/DDBJ databases">
        <title>Comparative genomics of the ectomycorrhizal sister species Rhizopogon vinicolor and Rhizopogon vesiculosus (Basidiomycota: Boletales) reveals a divergence of the mating type B locus.</title>
        <authorList>
            <person name="Mujic A.B."/>
            <person name="Kuo A."/>
            <person name="Tritt A."/>
            <person name="Lipzen A."/>
            <person name="Chen C."/>
            <person name="Johnson J."/>
            <person name="Sharma A."/>
            <person name="Barry K."/>
            <person name="Grigoriev I.V."/>
            <person name="Spatafora J.W."/>
        </authorList>
    </citation>
    <scope>NUCLEOTIDE SEQUENCE [LARGE SCALE GENOMIC DNA]</scope>
    <source>
        <strain evidence="1 2">AM-OR11-056</strain>
    </source>
</reference>
<keyword evidence="2" id="KW-1185">Reference proteome</keyword>
<dbReference type="EMBL" id="LVVM01006394">
    <property type="protein sequence ID" value="OJA08191.1"/>
    <property type="molecule type" value="Genomic_DNA"/>
</dbReference>
<proteinExistence type="predicted"/>